<dbReference type="AlphaFoldDB" id="A0A7V8LQZ2"/>
<evidence type="ECO:0000313" key="3">
    <source>
        <dbReference type="Proteomes" id="UP000037843"/>
    </source>
</evidence>
<protein>
    <submittedName>
        <fullName evidence="2">Uncharacterized protein</fullName>
    </submittedName>
</protein>
<dbReference type="RefSeq" id="WP_054173069.1">
    <property type="nucleotide sequence ID" value="NZ_LJFO01000003.1"/>
</dbReference>
<comment type="caution">
    <text evidence="2">The sequence shown here is derived from an EMBL/GenBank/DDBJ whole genome shotgun (WGS) entry which is preliminary data.</text>
</comment>
<dbReference type="EMBL" id="LJFO01000003">
    <property type="protein sequence ID" value="KPG14371.1"/>
    <property type="molecule type" value="Genomic_DNA"/>
</dbReference>
<accession>A0A7V8LQZ2</accession>
<reference evidence="2 3" key="1">
    <citation type="submission" date="2015-09" db="EMBL/GenBank/DDBJ databases">
        <title>Genome Sequences of Mycobacterium immunogenum Isolates, Recuperated from a Chloraminated Drinking Water Distribution System Simulator Subjected to Episodes of Nitrification.</title>
        <authorList>
            <person name="Gomez-Alvarez V."/>
            <person name="Revetta R.P."/>
        </authorList>
    </citation>
    <scope>NUCLEOTIDE SEQUENCE [LARGE SCALE GENOMIC DNA]</scope>
    <source>
        <strain evidence="2 3">H008</strain>
    </source>
</reference>
<gene>
    <name evidence="1" type="ORF">AN908_06970</name>
    <name evidence="2" type="ORF">AN908_07425</name>
</gene>
<sequence>MNDLIPFSRVIERVRKLANDYPERKAECEYFNMSGTPQCIWGHVFAELGCSTKYDESREVWWVVNASGDRVTEAGSSLNEDHPDWGALGVEHPNADQQAWSEMVQQEQDTPLAWGFAVGSVDEDFKRCGITV</sequence>
<organism evidence="2 3">
    <name type="scientific">Mycobacteroides immunogenum</name>
    <dbReference type="NCBI Taxonomy" id="83262"/>
    <lineage>
        <taxon>Bacteria</taxon>
        <taxon>Bacillati</taxon>
        <taxon>Actinomycetota</taxon>
        <taxon>Actinomycetes</taxon>
        <taxon>Mycobacteriales</taxon>
        <taxon>Mycobacteriaceae</taxon>
        <taxon>Mycobacteroides</taxon>
    </lineage>
</organism>
<dbReference type="Proteomes" id="UP000037843">
    <property type="component" value="Unassembled WGS sequence"/>
</dbReference>
<evidence type="ECO:0000313" key="1">
    <source>
        <dbReference type="EMBL" id="KPG14303.1"/>
    </source>
</evidence>
<evidence type="ECO:0000313" key="2">
    <source>
        <dbReference type="EMBL" id="KPG14371.1"/>
    </source>
</evidence>
<name>A0A7V8LQZ2_9MYCO</name>
<dbReference type="EMBL" id="LJFO01000003">
    <property type="protein sequence ID" value="KPG14303.1"/>
    <property type="molecule type" value="Genomic_DNA"/>
</dbReference>
<proteinExistence type="predicted"/>